<dbReference type="Proteomes" id="UP000028302">
    <property type="component" value="Unassembled WGS sequence"/>
</dbReference>
<dbReference type="InterPro" id="IPR043128">
    <property type="entry name" value="Rev_trsase/Diguanyl_cyclase"/>
</dbReference>
<dbReference type="PANTHER" id="PTHR45138:SF9">
    <property type="entry name" value="DIGUANYLATE CYCLASE DGCM-RELATED"/>
    <property type="match status" value="1"/>
</dbReference>
<dbReference type="GO" id="GO:1902201">
    <property type="term" value="P:negative regulation of bacterial-type flagellum-dependent cell motility"/>
    <property type="evidence" value="ECO:0007669"/>
    <property type="project" value="TreeGrafter"/>
</dbReference>
<feature type="transmembrane region" description="Helical" evidence="4">
    <location>
        <begin position="37"/>
        <end position="56"/>
    </location>
</feature>
<keyword evidence="7" id="KW-1185">Reference proteome</keyword>
<dbReference type="EC" id="2.7.7.65" evidence="2"/>
<dbReference type="CDD" id="cd01949">
    <property type="entry name" value="GGDEF"/>
    <property type="match status" value="1"/>
</dbReference>
<dbReference type="PROSITE" id="PS50887">
    <property type="entry name" value="GGDEF"/>
    <property type="match status" value="1"/>
</dbReference>
<keyword evidence="4" id="KW-0472">Membrane</keyword>
<dbReference type="Pfam" id="PF20968">
    <property type="entry name" value="MASE8"/>
    <property type="match status" value="1"/>
</dbReference>
<gene>
    <name evidence="6" type="ORF">C41B8_06207</name>
</gene>
<accession>A0A084IN71</accession>
<dbReference type="eggNOG" id="COG3706">
    <property type="taxonomic scope" value="Bacteria"/>
</dbReference>
<proteinExistence type="predicted"/>
<dbReference type="Gene3D" id="3.30.70.270">
    <property type="match status" value="1"/>
</dbReference>
<evidence type="ECO:0000256" key="3">
    <source>
        <dbReference type="ARBA" id="ARBA00034247"/>
    </source>
</evidence>
<evidence type="ECO:0000259" key="5">
    <source>
        <dbReference type="PROSITE" id="PS50887"/>
    </source>
</evidence>
<evidence type="ECO:0000256" key="1">
    <source>
        <dbReference type="ARBA" id="ARBA00001946"/>
    </source>
</evidence>
<reference evidence="6 7" key="1">
    <citation type="submission" date="2013-03" db="EMBL/GenBank/DDBJ databases">
        <title>Salinisphaera hydrothermalis C41B8 Genome Sequencing.</title>
        <authorList>
            <person name="Li C."/>
            <person name="Lai Q."/>
            <person name="Shao Z."/>
        </authorList>
    </citation>
    <scope>NUCLEOTIDE SEQUENCE [LARGE SCALE GENOMIC DNA]</scope>
    <source>
        <strain evidence="6 7">C41B8</strain>
    </source>
</reference>
<evidence type="ECO:0000313" key="6">
    <source>
        <dbReference type="EMBL" id="KEZ78155.1"/>
    </source>
</evidence>
<dbReference type="PATRIC" id="fig|1304275.5.peg.1267"/>
<dbReference type="EMBL" id="APNK01000006">
    <property type="protein sequence ID" value="KEZ78155.1"/>
    <property type="molecule type" value="Genomic_DNA"/>
</dbReference>
<feature type="transmembrane region" description="Helical" evidence="4">
    <location>
        <begin position="68"/>
        <end position="85"/>
    </location>
</feature>
<dbReference type="STRING" id="1304275.C41B8_06207"/>
<dbReference type="InterPro" id="IPR000160">
    <property type="entry name" value="GGDEF_dom"/>
</dbReference>
<evidence type="ECO:0000256" key="2">
    <source>
        <dbReference type="ARBA" id="ARBA00012528"/>
    </source>
</evidence>
<comment type="catalytic activity">
    <reaction evidence="3">
        <text>2 GTP = 3',3'-c-di-GMP + 2 diphosphate</text>
        <dbReference type="Rhea" id="RHEA:24898"/>
        <dbReference type="ChEBI" id="CHEBI:33019"/>
        <dbReference type="ChEBI" id="CHEBI:37565"/>
        <dbReference type="ChEBI" id="CHEBI:58805"/>
        <dbReference type="EC" id="2.7.7.65"/>
    </reaction>
</comment>
<dbReference type="AlphaFoldDB" id="A0A084IN71"/>
<name>A0A084IN71_SALHC</name>
<keyword evidence="4" id="KW-1133">Transmembrane helix</keyword>
<dbReference type="SMART" id="SM00267">
    <property type="entry name" value="GGDEF"/>
    <property type="match status" value="1"/>
</dbReference>
<dbReference type="InterPro" id="IPR029787">
    <property type="entry name" value="Nucleotide_cyclase"/>
</dbReference>
<feature type="transmembrane region" description="Helical" evidence="4">
    <location>
        <begin position="148"/>
        <end position="169"/>
    </location>
</feature>
<comment type="cofactor">
    <cofactor evidence="1">
        <name>Mg(2+)</name>
        <dbReference type="ChEBI" id="CHEBI:18420"/>
    </cofactor>
</comment>
<keyword evidence="4" id="KW-0812">Transmembrane</keyword>
<dbReference type="InterPro" id="IPR048431">
    <property type="entry name" value="MASE8"/>
</dbReference>
<feature type="transmembrane region" description="Helical" evidence="4">
    <location>
        <begin position="97"/>
        <end position="115"/>
    </location>
</feature>
<evidence type="ECO:0000256" key="4">
    <source>
        <dbReference type="SAM" id="Phobius"/>
    </source>
</evidence>
<feature type="transmembrane region" description="Helical" evidence="4">
    <location>
        <begin position="175"/>
        <end position="197"/>
    </location>
</feature>
<sequence>MADQDVRLIEAIRNARPFLKTVHGNDYLAAKASDFAAFTRGALLVTAVFVLSTIVWDFTIDAVNAPRVIWLRCLQAALVLMWALASWRNVHAPMARVLAVLGPMAVEATFVHILGVLDQGAAYGMGGFLYFFIFMPFLTLAQPLAFSVVVLVGIAVFPPLLHLAGWSVGIEWRIYFAYIGLVIGPVMLILLLFEYLYWTVFRYRRQVEAQAGTDGLTAVANRRYFLTEATARLRLQSEQGRATSLLFIDIDRFKAINDMHGHVLGDQVLTHVVGRLRHVLGDRDLIARYGGEEFVVLLPDTDVEEARVVAERMRHAVKSAACRSDAYELDIVSTVSVGVATHRADQPADLDRLIAEADRAVYTAKRAGRDCVVAAEGSGPS</sequence>
<protein>
    <recommendedName>
        <fullName evidence="2">diguanylate cyclase</fullName>
        <ecNumber evidence="2">2.7.7.65</ecNumber>
    </recommendedName>
</protein>
<dbReference type="FunFam" id="3.30.70.270:FF:000001">
    <property type="entry name" value="Diguanylate cyclase domain protein"/>
    <property type="match status" value="1"/>
</dbReference>
<dbReference type="InterPro" id="IPR050469">
    <property type="entry name" value="Diguanylate_Cyclase"/>
</dbReference>
<evidence type="ECO:0000313" key="7">
    <source>
        <dbReference type="Proteomes" id="UP000028302"/>
    </source>
</evidence>
<organism evidence="6 7">
    <name type="scientific">Salinisphaera hydrothermalis (strain C41B8)</name>
    <dbReference type="NCBI Taxonomy" id="1304275"/>
    <lineage>
        <taxon>Bacteria</taxon>
        <taxon>Pseudomonadati</taxon>
        <taxon>Pseudomonadota</taxon>
        <taxon>Gammaproteobacteria</taxon>
        <taxon>Salinisphaerales</taxon>
        <taxon>Salinisphaeraceae</taxon>
        <taxon>Salinisphaera</taxon>
    </lineage>
</organism>
<dbReference type="RefSeq" id="WP_051883170.1">
    <property type="nucleotide sequence ID" value="NZ_APNK01000006.1"/>
</dbReference>
<feature type="transmembrane region" description="Helical" evidence="4">
    <location>
        <begin position="121"/>
        <end position="141"/>
    </location>
</feature>
<comment type="caution">
    <text evidence="6">The sequence shown here is derived from an EMBL/GenBank/DDBJ whole genome shotgun (WGS) entry which is preliminary data.</text>
</comment>
<dbReference type="NCBIfam" id="TIGR00254">
    <property type="entry name" value="GGDEF"/>
    <property type="match status" value="1"/>
</dbReference>
<dbReference type="GO" id="GO:0043709">
    <property type="term" value="P:cell adhesion involved in single-species biofilm formation"/>
    <property type="evidence" value="ECO:0007669"/>
    <property type="project" value="TreeGrafter"/>
</dbReference>
<feature type="domain" description="GGDEF" evidence="5">
    <location>
        <begin position="241"/>
        <end position="377"/>
    </location>
</feature>
<dbReference type="SUPFAM" id="SSF55073">
    <property type="entry name" value="Nucleotide cyclase"/>
    <property type="match status" value="1"/>
</dbReference>
<dbReference type="PANTHER" id="PTHR45138">
    <property type="entry name" value="REGULATORY COMPONENTS OF SENSORY TRANSDUCTION SYSTEM"/>
    <property type="match status" value="1"/>
</dbReference>
<dbReference type="Pfam" id="PF00990">
    <property type="entry name" value="GGDEF"/>
    <property type="match status" value="1"/>
</dbReference>
<dbReference type="GO" id="GO:0052621">
    <property type="term" value="F:diguanylate cyclase activity"/>
    <property type="evidence" value="ECO:0007669"/>
    <property type="project" value="UniProtKB-EC"/>
</dbReference>
<dbReference type="GO" id="GO:0005886">
    <property type="term" value="C:plasma membrane"/>
    <property type="evidence" value="ECO:0007669"/>
    <property type="project" value="TreeGrafter"/>
</dbReference>
<dbReference type="OrthoDB" id="9812260at2"/>